<organism evidence="1 2">
    <name type="scientific">Clostridium perfringens</name>
    <dbReference type="NCBI Taxonomy" id="1502"/>
    <lineage>
        <taxon>Bacteria</taxon>
        <taxon>Bacillati</taxon>
        <taxon>Bacillota</taxon>
        <taxon>Clostridia</taxon>
        <taxon>Eubacteriales</taxon>
        <taxon>Clostridiaceae</taxon>
        <taxon>Clostridium</taxon>
    </lineage>
</organism>
<dbReference type="InterPro" id="IPR008764">
    <property type="entry name" value="Peptidase_U57"/>
</dbReference>
<dbReference type="Pfam" id="PF05582">
    <property type="entry name" value="Peptidase_U57"/>
    <property type="match status" value="1"/>
</dbReference>
<accession>A0AAW9K962</accession>
<dbReference type="EMBL" id="WNUR01001891">
    <property type="protein sequence ID" value="MDZ7543989.1"/>
    <property type="molecule type" value="Genomic_DNA"/>
</dbReference>
<protein>
    <submittedName>
        <fullName evidence="1">Sporulation peptidase YabG</fullName>
    </submittedName>
</protein>
<comment type="caution">
    <text evidence="1">The sequence shown here is derived from an EMBL/GenBank/DDBJ whole genome shotgun (WGS) entry which is preliminary data.</text>
</comment>
<reference evidence="1" key="1">
    <citation type="submission" date="2019-11" db="EMBL/GenBank/DDBJ databases">
        <title>Characterization of Clostridium perfringens isolates from swine manure treated agricultural soils.</title>
        <authorList>
            <person name="Wushke S.T."/>
        </authorList>
    </citation>
    <scope>NUCLEOTIDE SEQUENCE</scope>
    <source>
        <strain evidence="1">X62</strain>
    </source>
</reference>
<gene>
    <name evidence="1" type="ORF">GNF83_23075</name>
</gene>
<evidence type="ECO:0000313" key="2">
    <source>
        <dbReference type="Proteomes" id="UP001288944"/>
    </source>
</evidence>
<proteinExistence type="predicted"/>
<feature type="non-terminal residue" evidence="1">
    <location>
        <position position="1"/>
    </location>
</feature>
<dbReference type="Proteomes" id="UP001288944">
    <property type="component" value="Unassembled WGS sequence"/>
</dbReference>
<evidence type="ECO:0000313" key="1">
    <source>
        <dbReference type="EMBL" id="MDZ7543989.1"/>
    </source>
</evidence>
<name>A0AAW9K962_CLOPF</name>
<dbReference type="AlphaFoldDB" id="A0AAW9K962"/>
<sequence length="121" mass="12984">YKNSQNFVNAVQAARQYVQHLDMLTIVAGACQSHFEALLLEGANFASSPGRIMIHALDPGYVAAKAAYTSIKETVQIADIAPHTMTGMEGLGGVETRGSHRLGMPKWKDLATLSVTPSIDL</sequence>